<gene>
    <name evidence="8" type="ORF">V1264_010129</name>
</gene>
<proteinExistence type="predicted"/>
<evidence type="ECO:0000256" key="5">
    <source>
        <dbReference type="SAM" id="Coils"/>
    </source>
</evidence>
<feature type="region of interest" description="Disordered" evidence="6">
    <location>
        <begin position="629"/>
        <end position="648"/>
    </location>
</feature>
<evidence type="ECO:0000259" key="7">
    <source>
        <dbReference type="PROSITE" id="PS50826"/>
    </source>
</evidence>
<dbReference type="Gene3D" id="1.20.58.900">
    <property type="match status" value="1"/>
</dbReference>
<keyword evidence="9" id="KW-1185">Reference proteome</keyword>
<dbReference type="GO" id="GO:0006914">
    <property type="term" value="P:autophagy"/>
    <property type="evidence" value="ECO:0007669"/>
    <property type="project" value="UniProtKB-KW"/>
</dbReference>
<dbReference type="Proteomes" id="UP001374579">
    <property type="component" value="Unassembled WGS sequence"/>
</dbReference>
<dbReference type="Pfam" id="PF13901">
    <property type="entry name" value="RH_dom"/>
    <property type="match status" value="1"/>
</dbReference>
<comment type="caution">
    <text evidence="8">The sequence shown here is derived from an EMBL/GenBank/DDBJ whole genome shotgun (WGS) entry which is preliminary data.</text>
</comment>
<dbReference type="PANTHER" id="PTHR45971">
    <property type="entry name" value="PHOX (PX) DOMAIN-CONTAINING PROTEIN"/>
    <property type="match status" value="1"/>
</dbReference>
<evidence type="ECO:0000256" key="6">
    <source>
        <dbReference type="SAM" id="MobiDB-lite"/>
    </source>
</evidence>
<reference evidence="8 9" key="1">
    <citation type="submission" date="2024-02" db="EMBL/GenBank/DDBJ databases">
        <title>Chromosome-scale genome assembly of the rough periwinkle Littorina saxatilis.</title>
        <authorList>
            <person name="De Jode A."/>
            <person name="Faria R."/>
            <person name="Formenti G."/>
            <person name="Sims Y."/>
            <person name="Smith T.P."/>
            <person name="Tracey A."/>
            <person name="Wood J.M.D."/>
            <person name="Zagrodzka Z.B."/>
            <person name="Johannesson K."/>
            <person name="Butlin R.K."/>
            <person name="Leder E.H."/>
        </authorList>
    </citation>
    <scope>NUCLEOTIDE SEQUENCE [LARGE SCALE GENOMIC DNA]</scope>
    <source>
        <strain evidence="8">Snail1</strain>
        <tissue evidence="8">Muscle</tissue>
    </source>
</reference>
<feature type="region of interest" description="Disordered" evidence="6">
    <location>
        <begin position="553"/>
        <end position="572"/>
    </location>
</feature>
<organism evidence="8 9">
    <name type="scientific">Littorina saxatilis</name>
    <dbReference type="NCBI Taxonomy" id="31220"/>
    <lineage>
        <taxon>Eukaryota</taxon>
        <taxon>Metazoa</taxon>
        <taxon>Spiralia</taxon>
        <taxon>Lophotrochozoa</taxon>
        <taxon>Mollusca</taxon>
        <taxon>Gastropoda</taxon>
        <taxon>Caenogastropoda</taxon>
        <taxon>Littorinimorpha</taxon>
        <taxon>Littorinoidea</taxon>
        <taxon>Littorinidae</taxon>
        <taxon>Littorina</taxon>
    </lineage>
</organism>
<dbReference type="Pfam" id="PF02759">
    <property type="entry name" value="RUN"/>
    <property type="match status" value="1"/>
</dbReference>
<evidence type="ECO:0000313" key="8">
    <source>
        <dbReference type="EMBL" id="KAK7090314.1"/>
    </source>
</evidence>
<dbReference type="InterPro" id="IPR048569">
    <property type="entry name" value="RUBC_PIKBD"/>
</dbReference>
<dbReference type="CDD" id="cd17686">
    <property type="entry name" value="RUN_RUBCN"/>
    <property type="match status" value="1"/>
</dbReference>
<feature type="compositionally biased region" description="Polar residues" evidence="6">
    <location>
        <begin position="232"/>
        <end position="241"/>
    </location>
</feature>
<keyword evidence="2" id="KW-0597">Phosphoprotein</keyword>
<evidence type="ECO:0000256" key="4">
    <source>
        <dbReference type="ARBA" id="ARBA00023006"/>
    </source>
</evidence>
<dbReference type="SUPFAM" id="SSF140741">
    <property type="entry name" value="RUN domain-like"/>
    <property type="match status" value="1"/>
</dbReference>
<evidence type="ECO:0000313" key="9">
    <source>
        <dbReference type="Proteomes" id="UP001374579"/>
    </source>
</evidence>
<feature type="compositionally biased region" description="Polar residues" evidence="6">
    <location>
        <begin position="200"/>
        <end position="209"/>
    </location>
</feature>
<feature type="region of interest" description="Disordered" evidence="6">
    <location>
        <begin position="192"/>
        <end position="241"/>
    </location>
</feature>
<dbReference type="InterPro" id="IPR052428">
    <property type="entry name" value="Autophagy_HostDef_Reg"/>
</dbReference>
<protein>
    <recommendedName>
        <fullName evidence="7">RUN domain-containing protein</fullName>
    </recommendedName>
</protein>
<dbReference type="EMBL" id="JBAMIC010000024">
    <property type="protein sequence ID" value="KAK7090314.1"/>
    <property type="molecule type" value="Genomic_DNA"/>
</dbReference>
<keyword evidence="3" id="KW-0967">Endosome</keyword>
<dbReference type="PANTHER" id="PTHR45971:SF1">
    <property type="entry name" value="RUBICON, ISOFORM A"/>
    <property type="match status" value="1"/>
</dbReference>
<sequence>MYENDSLGLGNVNMADTEDDNSESWPEECHHLLMGLKCTVERLLAVQTSNVWSTYGGFKRVSSHIEAILCHRIKVTQITSQSEGVFWSFVRGLKWLRPGMTSTMDRVSRSSSSAGQGGKGQLWLRESLQDHSLSSQLEILVSDPEHLHYHYQEGAFLRSEEYVTAMLICLRAVESNKVVNLADINPKLLQPHRPARVSDYNPTMSGANTSSSFDPHPPSHSAPDLDSSPSSTERQLSMDRYNTSSGSLASAVYTSMSTSPPQSSSPSAAMSPLPHITGFYDCVHPAPLMEVEYGSSPPFQMTSSTPYQSSVSDDLVPLDTCDRGDVKKAPLRKCKSESFPGELELEAKPVTSEVQKKIHIPVKESRKVVSGTWHGVRDQRRPSSETKSDAAAGTKGHKRSQSDMGVGTTPSSSQPAMHDVTFHSEEFASTVKPPLTEAGGQTNKRDQRGIVSLHRGDSLFQPPAKGQSLMSYLSEQDFNYCALLEKENAHFGISDVLISVFEQMKWETSLRKYSLAENVSEEEESDEEINELKQRIRIRRRERLVEKAKIFPANSDGMNGTNTTSSMFTASSPVSSHGFSSLSDSSEQSDDADDQIELNFSGTETSNLAKLRSSGLSLSMASLYSDAELKKSNQSVESRGVDRQSSEKSNFSAEAIAMSLLSQFSEKRLPKASELEWLVSEKDAPQALLPLPNSFPISPDDGENADLMIAANKTKLRGNLEWAPPRAQIIFTIHQQEKRSVVLSRQNMRCAGCGTKAEHAFVRRLRYCEYVGKYFCQCCHGNDTEVIPGRVIMRWDFTRYYVSNFARDLLRKIRQQPLFHVDAINPALYKRVRTLDSVRDLRRQLGHLNTLLNICKRNDKWLEEVNKLPRHWTEDDNLYSLEDFAGVRSGEMPAVLKNIVAEAVRHVDSCTLCQGLGFICEICQGTDVIFPFQLSRSTLCPVCQACYHKSCYIPGKCPKCSRIELRRKRQSQMSPVETLKRTVWEGGGTRDSD</sequence>
<accession>A0AAN9ANX2</accession>
<feature type="compositionally biased region" description="Polar residues" evidence="6">
    <location>
        <begin position="556"/>
        <end position="572"/>
    </location>
</feature>
<dbReference type="GO" id="GO:0005770">
    <property type="term" value="C:late endosome"/>
    <property type="evidence" value="ECO:0007669"/>
    <property type="project" value="UniProtKB-SubCell"/>
</dbReference>
<evidence type="ECO:0000256" key="3">
    <source>
        <dbReference type="ARBA" id="ARBA00022753"/>
    </source>
</evidence>
<dbReference type="InterPro" id="IPR025258">
    <property type="entry name" value="RH_dom"/>
</dbReference>
<feature type="coiled-coil region" evidence="5">
    <location>
        <begin position="515"/>
        <end position="542"/>
    </location>
</feature>
<comment type="subcellular location">
    <subcellularLocation>
        <location evidence="1">Late endosome</location>
    </subcellularLocation>
</comment>
<dbReference type="AlphaFoldDB" id="A0AAN9ANX2"/>
<feature type="compositionally biased region" description="Low complexity" evidence="6">
    <location>
        <begin position="221"/>
        <end position="231"/>
    </location>
</feature>
<keyword evidence="4" id="KW-0072">Autophagy</keyword>
<keyword evidence="5" id="KW-0175">Coiled coil</keyword>
<dbReference type="InterPro" id="IPR004012">
    <property type="entry name" value="Run_dom"/>
</dbReference>
<feature type="region of interest" description="Disordered" evidence="6">
    <location>
        <begin position="368"/>
        <end position="416"/>
    </location>
</feature>
<feature type="region of interest" description="Disordered" evidence="6">
    <location>
        <begin position="1"/>
        <end position="23"/>
    </location>
</feature>
<dbReference type="GO" id="GO:1901981">
    <property type="term" value="F:phosphatidylinositol phosphate binding"/>
    <property type="evidence" value="ECO:0007669"/>
    <property type="project" value="TreeGrafter"/>
</dbReference>
<evidence type="ECO:0000256" key="2">
    <source>
        <dbReference type="ARBA" id="ARBA00022553"/>
    </source>
</evidence>
<feature type="domain" description="RUN" evidence="7">
    <location>
        <begin position="52"/>
        <end position="182"/>
    </location>
</feature>
<dbReference type="SMART" id="SM00593">
    <property type="entry name" value="RUN"/>
    <property type="match status" value="1"/>
</dbReference>
<dbReference type="InterPro" id="IPR037213">
    <property type="entry name" value="Run_dom_sf"/>
</dbReference>
<evidence type="ECO:0000256" key="1">
    <source>
        <dbReference type="ARBA" id="ARBA00004603"/>
    </source>
</evidence>
<dbReference type="SMART" id="SM01175">
    <property type="entry name" value="DUF4206"/>
    <property type="match status" value="1"/>
</dbReference>
<feature type="compositionally biased region" description="Basic and acidic residues" evidence="6">
    <location>
        <begin position="375"/>
        <end position="388"/>
    </location>
</feature>
<dbReference type="PROSITE" id="PS50826">
    <property type="entry name" value="RUN"/>
    <property type="match status" value="1"/>
</dbReference>
<name>A0AAN9ANX2_9CAEN</name>
<dbReference type="Pfam" id="PF21054">
    <property type="entry name" value="RUBC_PIKBD"/>
    <property type="match status" value="1"/>
</dbReference>